<dbReference type="InterPro" id="IPR007422">
    <property type="entry name" value="Peptidase_Prp"/>
</dbReference>
<comment type="caution">
    <text evidence="7">The sequence shown here is derived from an EMBL/GenBank/DDBJ whole genome shotgun (WGS) entry which is preliminary data.</text>
</comment>
<sequence>MVKVKIDTKADQITQVVIKGHADSAEHGQDLVCAGVSSIAVGILNTLHVMDENACSLEMNDAFIKIVVINNTETVQTVLKTLYIQLKTMVENYSAYIQITKEEV</sequence>
<protein>
    <recommendedName>
        <fullName evidence="6">Ribosomal processing cysteine protease Prp</fullName>
    </recommendedName>
</protein>
<dbReference type="CDD" id="cd16332">
    <property type="entry name" value="Prp-like"/>
    <property type="match status" value="1"/>
</dbReference>
<evidence type="ECO:0000256" key="4">
    <source>
        <dbReference type="ARBA" id="ARBA00022807"/>
    </source>
</evidence>
<evidence type="ECO:0000256" key="1">
    <source>
        <dbReference type="ARBA" id="ARBA00022517"/>
    </source>
</evidence>
<evidence type="ECO:0000256" key="5">
    <source>
        <dbReference type="ARBA" id="ARBA00044503"/>
    </source>
</evidence>
<dbReference type="GO" id="GO:0008234">
    <property type="term" value="F:cysteine-type peptidase activity"/>
    <property type="evidence" value="ECO:0007669"/>
    <property type="project" value="UniProtKB-KW"/>
</dbReference>
<dbReference type="InterPro" id="IPR036764">
    <property type="entry name" value="Peptidase_Prp_sf"/>
</dbReference>
<evidence type="ECO:0000256" key="6">
    <source>
        <dbReference type="ARBA" id="ARBA00044538"/>
    </source>
</evidence>
<dbReference type="PANTHER" id="PTHR39178:SF1">
    <property type="entry name" value="RIBOSOMAL-PROCESSING CYSTEINE PROTEASE PRP"/>
    <property type="match status" value="1"/>
</dbReference>
<dbReference type="AlphaFoldDB" id="A0A4V3G6G8"/>
<accession>A0A4V3G6G8</accession>
<gene>
    <name evidence="7" type="ORF">EDD63_13519</name>
</gene>
<dbReference type="Pfam" id="PF04327">
    <property type="entry name" value="Peptidase_Prp"/>
    <property type="match status" value="1"/>
</dbReference>
<dbReference type="GO" id="GO:0006508">
    <property type="term" value="P:proteolysis"/>
    <property type="evidence" value="ECO:0007669"/>
    <property type="project" value="UniProtKB-KW"/>
</dbReference>
<evidence type="ECO:0000313" key="7">
    <source>
        <dbReference type="EMBL" id="TDW14674.1"/>
    </source>
</evidence>
<keyword evidence="3" id="KW-0378">Hydrolase</keyword>
<reference evidence="7 8" key="1">
    <citation type="submission" date="2019-03" db="EMBL/GenBank/DDBJ databases">
        <title>Genomic Encyclopedia of Type Strains, Phase IV (KMG-IV): sequencing the most valuable type-strain genomes for metagenomic binning, comparative biology and taxonomic classification.</title>
        <authorList>
            <person name="Goeker M."/>
        </authorList>
    </citation>
    <scope>NUCLEOTIDE SEQUENCE [LARGE SCALE GENOMIC DNA]</scope>
    <source>
        <strain evidence="7 8">DSM 28867</strain>
    </source>
</reference>
<keyword evidence="2" id="KW-0645">Protease</keyword>
<dbReference type="RefSeq" id="WP_134170544.1">
    <property type="nucleotide sequence ID" value="NZ_SODD01000035.1"/>
</dbReference>
<dbReference type="PANTHER" id="PTHR39178">
    <property type="entry name" value="HYPOTHETICAL RIBOSOME-ASSOCIATED PROTEIN"/>
    <property type="match status" value="1"/>
</dbReference>
<keyword evidence="4" id="KW-0788">Thiol protease</keyword>
<dbReference type="GO" id="GO:0042254">
    <property type="term" value="P:ribosome biogenesis"/>
    <property type="evidence" value="ECO:0007669"/>
    <property type="project" value="UniProtKB-KW"/>
</dbReference>
<evidence type="ECO:0000256" key="2">
    <source>
        <dbReference type="ARBA" id="ARBA00022670"/>
    </source>
</evidence>
<organism evidence="7 8">
    <name type="scientific">Breznakia blatticola</name>
    <dbReference type="NCBI Taxonomy" id="1754012"/>
    <lineage>
        <taxon>Bacteria</taxon>
        <taxon>Bacillati</taxon>
        <taxon>Bacillota</taxon>
        <taxon>Erysipelotrichia</taxon>
        <taxon>Erysipelotrichales</taxon>
        <taxon>Erysipelotrichaceae</taxon>
        <taxon>Breznakia</taxon>
    </lineage>
</organism>
<comment type="similarity">
    <text evidence="5">Belongs to the Prp family.</text>
</comment>
<evidence type="ECO:0000256" key="3">
    <source>
        <dbReference type="ARBA" id="ARBA00022801"/>
    </source>
</evidence>
<dbReference type="Gene3D" id="3.30.70.1490">
    <property type="entry name" value="Cysteine protease Prp"/>
    <property type="match status" value="1"/>
</dbReference>
<proteinExistence type="inferred from homology"/>
<dbReference type="EMBL" id="SODD01000035">
    <property type="protein sequence ID" value="TDW14674.1"/>
    <property type="molecule type" value="Genomic_DNA"/>
</dbReference>
<keyword evidence="8" id="KW-1185">Reference proteome</keyword>
<dbReference type="SUPFAM" id="SSF118010">
    <property type="entry name" value="TM1457-like"/>
    <property type="match status" value="1"/>
</dbReference>
<keyword evidence="1" id="KW-0690">Ribosome biogenesis</keyword>
<dbReference type="OrthoDB" id="48998at2"/>
<name>A0A4V3G6G8_9FIRM</name>
<evidence type="ECO:0000313" key="8">
    <source>
        <dbReference type="Proteomes" id="UP000294743"/>
    </source>
</evidence>
<dbReference type="Proteomes" id="UP000294743">
    <property type="component" value="Unassembled WGS sequence"/>
</dbReference>